<accession>A0A1I7UYB1</accession>
<evidence type="ECO:0000313" key="1">
    <source>
        <dbReference type="Proteomes" id="UP000095282"/>
    </source>
</evidence>
<keyword evidence="1" id="KW-1185">Reference proteome</keyword>
<name>A0A1I7UYB1_9PELO</name>
<protein>
    <submittedName>
        <fullName evidence="2">Ribonuclease H-like domain-containing protein</fullName>
    </submittedName>
</protein>
<evidence type="ECO:0000313" key="2">
    <source>
        <dbReference type="WBParaSite" id="Csp11.Scaffold630.g20558.t1"/>
    </source>
</evidence>
<dbReference type="eggNOG" id="ENOG502TGI9">
    <property type="taxonomic scope" value="Eukaryota"/>
</dbReference>
<sequence>MIYWMGNEDDEDQFDDDPEGKYTVTAEKLIETLTAGGKVKDSGVVEPTNNSSKTIMTEQLGNVNSRYKKSCGKEIVYLNTLKGTIDFMKKQNTTDKSNVTNTITQDEPTDAINQITFDSTIKAHVFKGNRLKRQFGVKRDLETFEENRKDYTREAGEETSGL</sequence>
<reference evidence="2" key="1">
    <citation type="submission" date="2016-11" db="UniProtKB">
        <authorList>
            <consortium name="WormBaseParasite"/>
        </authorList>
    </citation>
    <scope>IDENTIFICATION</scope>
</reference>
<dbReference type="Proteomes" id="UP000095282">
    <property type="component" value="Unplaced"/>
</dbReference>
<dbReference type="WBParaSite" id="Csp11.Scaffold630.g20558.t1">
    <property type="protein sequence ID" value="Csp11.Scaffold630.g20558.t1"/>
    <property type="gene ID" value="Csp11.Scaffold630.g20558"/>
</dbReference>
<dbReference type="AlphaFoldDB" id="A0A1I7UYB1"/>
<organism evidence="1 2">
    <name type="scientific">Caenorhabditis tropicalis</name>
    <dbReference type="NCBI Taxonomy" id="1561998"/>
    <lineage>
        <taxon>Eukaryota</taxon>
        <taxon>Metazoa</taxon>
        <taxon>Ecdysozoa</taxon>
        <taxon>Nematoda</taxon>
        <taxon>Chromadorea</taxon>
        <taxon>Rhabditida</taxon>
        <taxon>Rhabditina</taxon>
        <taxon>Rhabditomorpha</taxon>
        <taxon>Rhabditoidea</taxon>
        <taxon>Rhabditidae</taxon>
        <taxon>Peloderinae</taxon>
        <taxon>Caenorhabditis</taxon>
    </lineage>
</organism>
<proteinExistence type="predicted"/>